<keyword evidence="1" id="KW-0472">Membrane</keyword>
<dbReference type="InterPro" id="IPR012902">
    <property type="entry name" value="N_methyl_site"/>
</dbReference>
<proteinExistence type="predicted"/>
<evidence type="ECO:0000313" key="3">
    <source>
        <dbReference type="Proteomes" id="UP000326936"/>
    </source>
</evidence>
<dbReference type="OrthoDB" id="5829918at2"/>
<feature type="transmembrane region" description="Helical" evidence="1">
    <location>
        <begin position="6"/>
        <end position="28"/>
    </location>
</feature>
<accession>A0A5P9CIF2</accession>
<reference evidence="2 3" key="1">
    <citation type="submission" date="2019-10" db="EMBL/GenBank/DDBJ databases">
        <title>Complete genome sequence of Vibrio sp. strain THAF100, isolated from non-filtered water from the water column of tank 6 of a marine aquarium containing stony-coral fragments. Water maintained at 26 degree C.</title>
        <authorList>
            <person name="Ruckert C."/>
            <person name="Franco A."/>
            <person name="Kalinowski J."/>
            <person name="Glaeser S."/>
        </authorList>
    </citation>
    <scope>NUCLEOTIDE SEQUENCE [LARGE SCALE GENOMIC DNA]</scope>
    <source>
        <strain evidence="2 3">THAF100</strain>
    </source>
</reference>
<sequence>MIFNQTGMSLIEVLIVLAIVALGAIGLAKLQVDVEVKSETANQRLMALNLAESHLERFAANRVWSRDCHLASKCIAPENGYFQIHCTMEPVILDGTQVNKVLVEVCWQERNKHKQSVTLDTLFALLP</sequence>
<dbReference type="AlphaFoldDB" id="A0A5P9CIF2"/>
<keyword evidence="1" id="KW-1133">Transmembrane helix</keyword>
<dbReference type="EMBL" id="CP045350">
    <property type="protein sequence ID" value="QFT25477.1"/>
    <property type="molecule type" value="Genomic_DNA"/>
</dbReference>
<dbReference type="KEGG" id="vaq:FIV01_03345"/>
<protein>
    <recommendedName>
        <fullName evidence="4">Type II secretion system protein I</fullName>
    </recommendedName>
</protein>
<name>A0A5P9CIF2_9VIBR</name>
<dbReference type="RefSeq" id="WP_152429736.1">
    <property type="nucleotide sequence ID" value="NZ_CBCSDK010000003.1"/>
</dbReference>
<evidence type="ECO:0000313" key="2">
    <source>
        <dbReference type="EMBL" id="QFT25477.1"/>
    </source>
</evidence>
<dbReference type="PROSITE" id="PS00409">
    <property type="entry name" value="PROKAR_NTER_METHYL"/>
    <property type="match status" value="1"/>
</dbReference>
<dbReference type="Proteomes" id="UP000326936">
    <property type="component" value="Chromosome"/>
</dbReference>
<organism evidence="2 3">
    <name type="scientific">Vibrio aquimaris</name>
    <dbReference type="NCBI Taxonomy" id="2587862"/>
    <lineage>
        <taxon>Bacteria</taxon>
        <taxon>Pseudomonadati</taxon>
        <taxon>Pseudomonadota</taxon>
        <taxon>Gammaproteobacteria</taxon>
        <taxon>Vibrionales</taxon>
        <taxon>Vibrionaceae</taxon>
        <taxon>Vibrio</taxon>
    </lineage>
</organism>
<keyword evidence="1" id="KW-0812">Transmembrane</keyword>
<dbReference type="Pfam" id="PF07963">
    <property type="entry name" value="N_methyl"/>
    <property type="match status" value="1"/>
</dbReference>
<keyword evidence="3" id="KW-1185">Reference proteome</keyword>
<dbReference type="NCBIfam" id="TIGR02532">
    <property type="entry name" value="IV_pilin_GFxxxE"/>
    <property type="match status" value="1"/>
</dbReference>
<gene>
    <name evidence="2" type="ORF">FIV01_03345</name>
</gene>
<evidence type="ECO:0008006" key="4">
    <source>
        <dbReference type="Google" id="ProtNLM"/>
    </source>
</evidence>
<evidence type="ECO:0000256" key="1">
    <source>
        <dbReference type="SAM" id="Phobius"/>
    </source>
</evidence>